<sequence length="310" mass="37077">MKKFIKQVFFFTLIFCCLFTCIILTTNIIVNNKADFKISKEKKYVLFGHSQPECAFNDSLISNFKNFSNAGETYFYTFQKIKQILPQNPQIETVFLEFTNNKISIWADKDIWSNKYMRLRYPRYASFMNLEDNLFLMTKNVKGYAKVLPISIKYNLIRMKLNDYFYINKIGGYKYLVRKKTDSILKTMNKTGFSIYPEYQKMSVHEIHYLEKIIQFCKEMNKKVYLVRSPYHKKSFYSQNEEALQLLKKQKFDTIKFLDFKDFPLDNSEYGDLDHLNHKGAKKFSKWFNTLLKKGLLDSINKQQIIDKKI</sequence>
<dbReference type="OrthoDB" id="792965at2"/>
<accession>A0A2N3HP27</accession>
<comment type="caution">
    <text evidence="2">The sequence shown here is derived from an EMBL/GenBank/DDBJ whole genome shotgun (WGS) entry which is preliminary data.</text>
</comment>
<evidence type="ECO:0008006" key="4">
    <source>
        <dbReference type="Google" id="ProtNLM"/>
    </source>
</evidence>
<evidence type="ECO:0000313" key="2">
    <source>
        <dbReference type="EMBL" id="PKQ46729.1"/>
    </source>
</evidence>
<feature type="transmembrane region" description="Helical" evidence="1">
    <location>
        <begin position="7"/>
        <end position="30"/>
    </location>
</feature>
<keyword evidence="1" id="KW-0812">Transmembrane</keyword>
<dbReference type="Proteomes" id="UP000233435">
    <property type="component" value="Unassembled WGS sequence"/>
</dbReference>
<dbReference type="RefSeq" id="WP_106658169.1">
    <property type="nucleotide sequence ID" value="NZ_PJEO01000009.1"/>
</dbReference>
<name>A0A2N3HP27_9FLAO</name>
<evidence type="ECO:0000256" key="1">
    <source>
        <dbReference type="SAM" id="Phobius"/>
    </source>
</evidence>
<keyword evidence="3" id="KW-1185">Reference proteome</keyword>
<dbReference type="AlphaFoldDB" id="A0A2N3HP27"/>
<organism evidence="2 3">
    <name type="scientific">Confluentibacter flavum</name>
    <dbReference type="NCBI Taxonomy" id="1909700"/>
    <lineage>
        <taxon>Bacteria</taxon>
        <taxon>Pseudomonadati</taxon>
        <taxon>Bacteroidota</taxon>
        <taxon>Flavobacteriia</taxon>
        <taxon>Flavobacteriales</taxon>
        <taxon>Flavobacteriaceae</taxon>
        <taxon>Confluentibacter</taxon>
    </lineage>
</organism>
<evidence type="ECO:0000313" key="3">
    <source>
        <dbReference type="Proteomes" id="UP000233435"/>
    </source>
</evidence>
<dbReference type="EMBL" id="PJEO01000009">
    <property type="protein sequence ID" value="PKQ46729.1"/>
    <property type="molecule type" value="Genomic_DNA"/>
</dbReference>
<gene>
    <name evidence="2" type="ORF">CSW08_01645</name>
</gene>
<reference evidence="2 3" key="1">
    <citation type="submission" date="2017-12" db="EMBL/GenBank/DDBJ databases">
        <title>Confluentibacter flavum sp. nov., isolated from the saline lake.</title>
        <authorList>
            <person name="Yu L."/>
        </authorList>
    </citation>
    <scope>NUCLEOTIDE SEQUENCE [LARGE SCALE GENOMIC DNA]</scope>
    <source>
        <strain evidence="2 3">3B</strain>
    </source>
</reference>
<dbReference type="SUPFAM" id="SSF52266">
    <property type="entry name" value="SGNH hydrolase"/>
    <property type="match status" value="1"/>
</dbReference>
<keyword evidence="1" id="KW-0472">Membrane</keyword>
<proteinExistence type="predicted"/>
<keyword evidence="1" id="KW-1133">Transmembrane helix</keyword>
<protein>
    <recommendedName>
        <fullName evidence="4">SGNH/GDSL hydrolase family protein</fullName>
    </recommendedName>
</protein>